<dbReference type="AlphaFoldDB" id="A0A248TGF1"/>
<dbReference type="KEGG" id="bko:CKF48_07470"/>
<reference evidence="1 2" key="1">
    <citation type="submission" date="2017-08" db="EMBL/GenBank/DDBJ databases">
        <title>Complete Genome Sequence of Bacillus kochii Oregon-R-modENCODE STRAIN BDGP4, isolated from Drosophila melanogaster gut.</title>
        <authorList>
            <person name="Wan K.H."/>
            <person name="Yu C."/>
            <person name="Park S."/>
            <person name="Hammonds A.S."/>
            <person name="Booth B.W."/>
            <person name="Celniker S.E."/>
        </authorList>
    </citation>
    <scope>NUCLEOTIDE SEQUENCE [LARGE SCALE GENOMIC DNA]</scope>
    <source>
        <strain evidence="1 2">BDGP4</strain>
    </source>
</reference>
<dbReference type="EMBL" id="CP022983">
    <property type="protein sequence ID" value="ASV67180.1"/>
    <property type="molecule type" value="Genomic_DNA"/>
</dbReference>
<dbReference type="Pfam" id="PF17279">
    <property type="entry name" value="DUF5344"/>
    <property type="match status" value="1"/>
</dbReference>
<proteinExistence type="predicted"/>
<gene>
    <name evidence="1" type="ORF">CKF48_07470</name>
</gene>
<evidence type="ECO:0000313" key="2">
    <source>
        <dbReference type="Proteomes" id="UP000215137"/>
    </source>
</evidence>
<dbReference type="Proteomes" id="UP000215137">
    <property type="component" value="Chromosome"/>
</dbReference>
<accession>A0A248TGF1</accession>
<name>A0A248TGF1_9BACI</name>
<dbReference type="RefSeq" id="WP_095370755.1">
    <property type="nucleotide sequence ID" value="NZ_CP022983.1"/>
</dbReference>
<evidence type="ECO:0008006" key="3">
    <source>
        <dbReference type="Google" id="ProtNLM"/>
    </source>
</evidence>
<keyword evidence="2" id="KW-1185">Reference proteome</keyword>
<dbReference type="OrthoDB" id="2455619at2"/>
<dbReference type="InterPro" id="IPR046318">
    <property type="entry name" value="DUF5344"/>
</dbReference>
<organism evidence="1 2">
    <name type="scientific">Cytobacillus kochii</name>
    <dbReference type="NCBI Taxonomy" id="859143"/>
    <lineage>
        <taxon>Bacteria</taxon>
        <taxon>Bacillati</taxon>
        <taxon>Bacillota</taxon>
        <taxon>Bacilli</taxon>
        <taxon>Bacillales</taxon>
        <taxon>Bacillaceae</taxon>
        <taxon>Cytobacillus</taxon>
    </lineage>
</organism>
<protein>
    <recommendedName>
        <fullName evidence="3">YwqI/YxiC family protein</fullName>
    </recommendedName>
</protein>
<sequence length="92" mass="10314">MSTEIKLIKGDVEEALAKLQTSANALKSSLPAEIGQNNVLTTVERLNQLNQMIIQVTETYKTLLLQNEQSTRQSVAFLTEADEQISSYIKMR</sequence>
<evidence type="ECO:0000313" key="1">
    <source>
        <dbReference type="EMBL" id="ASV67180.1"/>
    </source>
</evidence>